<keyword evidence="15" id="KW-1185">Reference proteome</keyword>
<keyword evidence="6 10" id="KW-1133">Transmembrane helix</keyword>
<dbReference type="InterPro" id="IPR046342">
    <property type="entry name" value="CBS_dom_sf"/>
</dbReference>
<dbReference type="GO" id="GO:0005886">
    <property type="term" value="C:plasma membrane"/>
    <property type="evidence" value="ECO:0007669"/>
    <property type="project" value="UniProtKB-SubCell"/>
</dbReference>
<dbReference type="InterPro" id="IPR016169">
    <property type="entry name" value="FAD-bd_PCMH_sub2"/>
</dbReference>
<dbReference type="EMBL" id="JOPB01000010">
    <property type="protein sequence ID" value="OUI77972.1"/>
    <property type="molecule type" value="Genomic_DNA"/>
</dbReference>
<feature type="domain" description="CBS" evidence="12">
    <location>
        <begin position="217"/>
        <end position="276"/>
    </location>
</feature>
<dbReference type="InterPro" id="IPR000644">
    <property type="entry name" value="CBS_dom"/>
</dbReference>
<comment type="similarity">
    <text evidence="2">Belongs to the UPF0053 family. Hemolysin C subfamily.</text>
</comment>
<evidence type="ECO:0000256" key="1">
    <source>
        <dbReference type="ARBA" id="ARBA00004651"/>
    </source>
</evidence>
<comment type="subcellular location">
    <subcellularLocation>
        <location evidence="1">Cell membrane</location>
        <topology evidence="1">Multi-pass membrane protein</topology>
    </subcellularLocation>
</comment>
<dbReference type="PANTHER" id="PTHR43099">
    <property type="entry name" value="UPF0053 PROTEIN YRKA"/>
    <property type="match status" value="1"/>
</dbReference>
<evidence type="ECO:0000256" key="7">
    <source>
        <dbReference type="ARBA" id="ARBA00023122"/>
    </source>
</evidence>
<dbReference type="AlphaFoldDB" id="A0A251ZTH8"/>
<dbReference type="InterPro" id="IPR005170">
    <property type="entry name" value="Transptr-assoc_dom"/>
</dbReference>
<dbReference type="RefSeq" id="WP_086632544.1">
    <property type="nucleotide sequence ID" value="NZ_JOPB01000010.1"/>
</dbReference>
<dbReference type="PROSITE" id="PS51846">
    <property type="entry name" value="CNNM"/>
    <property type="match status" value="1"/>
</dbReference>
<dbReference type="Pfam" id="PF00571">
    <property type="entry name" value="CBS"/>
    <property type="match status" value="2"/>
</dbReference>
<protein>
    <submittedName>
        <fullName evidence="14">Hemolysin C</fullName>
    </submittedName>
</protein>
<feature type="domain" description="CNNM transmembrane" evidence="13">
    <location>
        <begin position="1"/>
        <end position="198"/>
    </location>
</feature>
<dbReference type="InterPro" id="IPR051676">
    <property type="entry name" value="UPF0053_domain"/>
</dbReference>
<feature type="domain" description="CBS" evidence="12">
    <location>
        <begin position="281"/>
        <end position="339"/>
    </location>
</feature>
<dbReference type="PROSITE" id="PS51371">
    <property type="entry name" value="CBS"/>
    <property type="match status" value="2"/>
</dbReference>
<evidence type="ECO:0000259" key="13">
    <source>
        <dbReference type="PROSITE" id="PS51846"/>
    </source>
</evidence>
<evidence type="ECO:0000313" key="14">
    <source>
        <dbReference type="EMBL" id="OUI77972.1"/>
    </source>
</evidence>
<accession>A0A251ZTH8</accession>
<dbReference type="InterPro" id="IPR036318">
    <property type="entry name" value="FAD-bd_PCMH-like_sf"/>
</dbReference>
<evidence type="ECO:0000256" key="8">
    <source>
        <dbReference type="ARBA" id="ARBA00023136"/>
    </source>
</evidence>
<evidence type="ECO:0000256" key="4">
    <source>
        <dbReference type="ARBA" id="ARBA00022692"/>
    </source>
</evidence>
<dbReference type="Pfam" id="PF03471">
    <property type="entry name" value="CorC_HlyC"/>
    <property type="match status" value="1"/>
</dbReference>
<keyword evidence="4 10" id="KW-0812">Transmembrane</keyword>
<dbReference type="SUPFAM" id="SSF54631">
    <property type="entry name" value="CBS-domain pair"/>
    <property type="match status" value="1"/>
</dbReference>
<dbReference type="SMART" id="SM01091">
    <property type="entry name" value="CorC_HlyC"/>
    <property type="match status" value="1"/>
</dbReference>
<evidence type="ECO:0000256" key="6">
    <source>
        <dbReference type="ARBA" id="ARBA00022989"/>
    </source>
</evidence>
<dbReference type="SMART" id="SM00116">
    <property type="entry name" value="CBS"/>
    <property type="match status" value="2"/>
</dbReference>
<gene>
    <name evidence="14" type="ORF">HK18_00220</name>
</gene>
<feature type="transmembrane region" description="Helical" evidence="11">
    <location>
        <begin position="6"/>
        <end position="26"/>
    </location>
</feature>
<reference evidence="15" key="1">
    <citation type="submission" date="2014-06" db="EMBL/GenBank/DDBJ databases">
        <authorList>
            <person name="Winans N.J."/>
            <person name="Newell P.D."/>
            <person name="Douglas A.E."/>
        </authorList>
    </citation>
    <scope>NUCLEOTIDE SEQUENCE [LARGE SCALE GENOMIC DNA]</scope>
    <source>
        <strain evidence="15">DmL_052</strain>
    </source>
</reference>
<keyword evidence="3" id="KW-1003">Cell membrane</keyword>
<keyword evidence="7 9" id="KW-0129">CBS domain</keyword>
<dbReference type="GO" id="GO:0050660">
    <property type="term" value="F:flavin adenine dinucleotide binding"/>
    <property type="evidence" value="ECO:0007669"/>
    <property type="project" value="InterPro"/>
</dbReference>
<proteinExistence type="inferred from homology"/>
<dbReference type="InterPro" id="IPR044751">
    <property type="entry name" value="Ion_transp-like_CBS"/>
</dbReference>
<evidence type="ECO:0000256" key="2">
    <source>
        <dbReference type="ARBA" id="ARBA00006446"/>
    </source>
</evidence>
<sequence>MIISIVIILCLIFLNGMFAMGELALISSRKTRLVTMQRQGVRGADRAIRLMDDPQSFLPTIQIGITIVSIFEGAFGGARIEASLSKWLSTMPVIGPFADDLSIFIVVLAITFFMLVFGELVPKQLALQDPEAIAVKLARTFEIMSKIAAPGVWILGKCSEAILKLLRRHKNVRMAVSEEELRAYIAEGAQAGILEVEERNMIERLLRLADRPVRALMRPRNEIVWVDRSTSAQELKKILLNVQHTRLVVCEGGIDNPLGIISANDVLTMLLQGKELSIDACLQLPLVVPDSMSALDALERLRADVLGVVLVLDEYGSFEGIITASDIFKAIVGEVNQPLDAPRLESGMLNEYVLDGTTLVDGVKDQLNLGDLPGEGSYHTLGGLILALLRRVPVTGDKVVFSGWLFEVMEMEGRRVTKVKASRQAVAQN</sequence>
<evidence type="ECO:0000256" key="10">
    <source>
        <dbReference type="PROSITE-ProRule" id="PRU01193"/>
    </source>
</evidence>
<evidence type="ECO:0000256" key="5">
    <source>
        <dbReference type="ARBA" id="ARBA00022737"/>
    </source>
</evidence>
<dbReference type="Pfam" id="PF01595">
    <property type="entry name" value="CNNM"/>
    <property type="match status" value="1"/>
</dbReference>
<comment type="caution">
    <text evidence="14">The sequence shown here is derived from an EMBL/GenBank/DDBJ whole genome shotgun (WGS) entry which is preliminary data.</text>
</comment>
<name>A0A251ZTH8_9PROT</name>
<evidence type="ECO:0000256" key="9">
    <source>
        <dbReference type="PROSITE-ProRule" id="PRU00703"/>
    </source>
</evidence>
<evidence type="ECO:0000313" key="15">
    <source>
        <dbReference type="Proteomes" id="UP000194946"/>
    </source>
</evidence>
<dbReference type="Gene3D" id="3.30.465.10">
    <property type="match status" value="1"/>
</dbReference>
<keyword evidence="5" id="KW-0677">Repeat</keyword>
<dbReference type="PANTHER" id="PTHR43099:SF2">
    <property type="entry name" value="UPF0053 PROTEIN YRKA"/>
    <property type="match status" value="1"/>
</dbReference>
<dbReference type="CDD" id="cd04590">
    <property type="entry name" value="CBS_pair_CorC_HlyC_assoc"/>
    <property type="match status" value="1"/>
</dbReference>
<evidence type="ECO:0000259" key="12">
    <source>
        <dbReference type="PROSITE" id="PS51371"/>
    </source>
</evidence>
<evidence type="ECO:0000256" key="3">
    <source>
        <dbReference type="ARBA" id="ARBA00022475"/>
    </source>
</evidence>
<dbReference type="Proteomes" id="UP000194946">
    <property type="component" value="Unassembled WGS sequence"/>
</dbReference>
<evidence type="ECO:0000256" key="11">
    <source>
        <dbReference type="SAM" id="Phobius"/>
    </source>
</evidence>
<dbReference type="InterPro" id="IPR002550">
    <property type="entry name" value="CNNM"/>
</dbReference>
<dbReference type="Gene3D" id="3.10.580.10">
    <property type="entry name" value="CBS-domain"/>
    <property type="match status" value="1"/>
</dbReference>
<organism evidence="14 15">
    <name type="scientific">Commensalibacter intestini</name>
    <dbReference type="NCBI Taxonomy" id="479936"/>
    <lineage>
        <taxon>Bacteria</taxon>
        <taxon>Pseudomonadati</taxon>
        <taxon>Pseudomonadota</taxon>
        <taxon>Alphaproteobacteria</taxon>
        <taxon>Acetobacterales</taxon>
        <taxon>Acetobacteraceae</taxon>
    </lineage>
</organism>
<feature type="transmembrane region" description="Helical" evidence="11">
    <location>
        <begin position="101"/>
        <end position="121"/>
    </location>
</feature>
<keyword evidence="8 10" id="KW-0472">Membrane</keyword>
<dbReference type="SUPFAM" id="SSF56176">
    <property type="entry name" value="FAD-binding/transporter-associated domain-like"/>
    <property type="match status" value="1"/>
</dbReference>